<dbReference type="EMBL" id="GBXM01044868">
    <property type="protein sequence ID" value="JAH63709.1"/>
    <property type="molecule type" value="Transcribed_RNA"/>
</dbReference>
<organism evidence="1">
    <name type="scientific">Anguilla anguilla</name>
    <name type="common">European freshwater eel</name>
    <name type="synonym">Muraena anguilla</name>
    <dbReference type="NCBI Taxonomy" id="7936"/>
    <lineage>
        <taxon>Eukaryota</taxon>
        <taxon>Metazoa</taxon>
        <taxon>Chordata</taxon>
        <taxon>Craniata</taxon>
        <taxon>Vertebrata</taxon>
        <taxon>Euteleostomi</taxon>
        <taxon>Actinopterygii</taxon>
        <taxon>Neopterygii</taxon>
        <taxon>Teleostei</taxon>
        <taxon>Anguilliformes</taxon>
        <taxon>Anguillidae</taxon>
        <taxon>Anguilla</taxon>
    </lineage>
</organism>
<name>A0A0E9UCU8_ANGAN</name>
<protein>
    <submittedName>
        <fullName evidence="1">Uncharacterized protein</fullName>
    </submittedName>
</protein>
<evidence type="ECO:0000313" key="1">
    <source>
        <dbReference type="EMBL" id="JAH63709.1"/>
    </source>
</evidence>
<proteinExistence type="predicted"/>
<dbReference type="AlphaFoldDB" id="A0A0E9UCU8"/>
<reference evidence="1" key="1">
    <citation type="submission" date="2014-11" db="EMBL/GenBank/DDBJ databases">
        <authorList>
            <person name="Amaro Gonzalez C."/>
        </authorList>
    </citation>
    <scope>NUCLEOTIDE SEQUENCE</scope>
</reference>
<accession>A0A0E9UCU8</accession>
<reference evidence="1" key="2">
    <citation type="journal article" date="2015" name="Fish Shellfish Immunol.">
        <title>Early steps in the European eel (Anguilla anguilla)-Vibrio vulnificus interaction in the gills: Role of the RtxA13 toxin.</title>
        <authorList>
            <person name="Callol A."/>
            <person name="Pajuelo D."/>
            <person name="Ebbesson L."/>
            <person name="Teles M."/>
            <person name="MacKenzie S."/>
            <person name="Amaro C."/>
        </authorList>
    </citation>
    <scope>NUCLEOTIDE SEQUENCE</scope>
</reference>
<sequence>MFSYKQRFSTSCCALISSVCC</sequence>